<dbReference type="SMART" id="SM00184">
    <property type="entry name" value="RING"/>
    <property type="match status" value="1"/>
</dbReference>
<dbReference type="Pfam" id="PF13445">
    <property type="entry name" value="zf-RING_UBOX"/>
    <property type="match status" value="1"/>
</dbReference>
<keyword evidence="1" id="KW-0479">Metal-binding</keyword>
<proteinExistence type="predicted"/>
<dbReference type="SMART" id="SM00336">
    <property type="entry name" value="BBOX"/>
    <property type="match status" value="1"/>
</dbReference>
<dbReference type="PROSITE" id="PS50119">
    <property type="entry name" value="ZF_BBOX"/>
    <property type="match status" value="1"/>
</dbReference>
<evidence type="ECO:0000256" key="2">
    <source>
        <dbReference type="ARBA" id="ARBA00022771"/>
    </source>
</evidence>
<evidence type="ECO:0000256" key="3">
    <source>
        <dbReference type="ARBA" id="ARBA00022833"/>
    </source>
</evidence>
<evidence type="ECO:0000259" key="6">
    <source>
        <dbReference type="PROSITE" id="PS50119"/>
    </source>
</evidence>
<keyword evidence="2 4" id="KW-0863">Zinc-finger</keyword>
<keyword evidence="3" id="KW-0862">Zinc</keyword>
<feature type="non-terminal residue" evidence="7">
    <location>
        <position position="393"/>
    </location>
</feature>
<dbReference type="SUPFAM" id="SSF57850">
    <property type="entry name" value="RING/U-box"/>
    <property type="match status" value="1"/>
</dbReference>
<dbReference type="EMBL" id="JAAWVQ010125367">
    <property type="protein sequence ID" value="MBN3283254.1"/>
    <property type="molecule type" value="Genomic_DNA"/>
</dbReference>
<evidence type="ECO:0000256" key="1">
    <source>
        <dbReference type="ARBA" id="ARBA00022723"/>
    </source>
</evidence>
<dbReference type="InterPro" id="IPR000315">
    <property type="entry name" value="Znf_B-box"/>
</dbReference>
<evidence type="ECO:0000256" key="4">
    <source>
        <dbReference type="PROSITE-ProRule" id="PRU00024"/>
    </source>
</evidence>
<accession>A0ABS2Y952</accession>
<comment type="caution">
    <text evidence="7">The sequence shown here is derived from an EMBL/GenBank/DDBJ whole genome shotgun (WGS) entry which is preliminary data.</text>
</comment>
<sequence length="393" mass="44179">MEGLCKELSCPVCLELFTPPVLELPCSHNYCRQCIHETLISQNCTHVNGKFCCPMCRKVICLRGRGITGLKRNIFIENVLEKVKEEMAKIHEREHSVNSQTCRIHEEVLNLMCLDDDIPICSICKLFGDHNTHEVARLSEVYQGRKNSFIEEITKIVLKSETATRVCQGLEKLQDELLSTAEETKAVISAVGESLLMELRFKVSSLKMKVDKESAEKCNELQSALEELQGSRQIYMKMKSLLEEHINPIQFLKEDKQLKIEVAKLLKDGRPLPAPQRDNISVGKYIEELIKGIDIKQVAISKADDLLMKVGDEYAAWSSGCSNADTSSYDGLDQIIRKIMSSLTLKSSDAHNSLSWECPSPYSTGSSSEDSYSPEDVKVITIEKKLFLNPVGS</sequence>
<evidence type="ECO:0000313" key="8">
    <source>
        <dbReference type="Proteomes" id="UP001166093"/>
    </source>
</evidence>
<dbReference type="InterPro" id="IPR001841">
    <property type="entry name" value="Znf_RING"/>
</dbReference>
<evidence type="ECO:0000313" key="7">
    <source>
        <dbReference type="EMBL" id="MBN3283254.1"/>
    </source>
</evidence>
<dbReference type="PANTHER" id="PTHR25462:SF296">
    <property type="entry name" value="MEIOTIC P26, ISOFORM F"/>
    <property type="match status" value="1"/>
</dbReference>
<gene>
    <name evidence="7" type="primary">Trim54_2</name>
    <name evidence="7" type="ORF">GTO93_0002275</name>
</gene>
<evidence type="ECO:0000259" key="5">
    <source>
        <dbReference type="PROSITE" id="PS50089"/>
    </source>
</evidence>
<feature type="non-terminal residue" evidence="7">
    <location>
        <position position="1"/>
    </location>
</feature>
<dbReference type="Gene3D" id="3.30.160.60">
    <property type="entry name" value="Classic Zinc Finger"/>
    <property type="match status" value="1"/>
</dbReference>
<dbReference type="Pfam" id="PF00643">
    <property type="entry name" value="zf-B_box"/>
    <property type="match status" value="1"/>
</dbReference>
<protein>
    <submittedName>
        <fullName evidence="7">TRI54 protein</fullName>
    </submittedName>
</protein>
<reference evidence="7" key="1">
    <citation type="journal article" date="2021" name="Cell">
        <title>Tracing the genetic footprints of vertebrate landing in non-teleost ray-finned fishes.</title>
        <authorList>
            <person name="Bi X."/>
            <person name="Wang K."/>
            <person name="Yang L."/>
            <person name="Pan H."/>
            <person name="Jiang H."/>
            <person name="Wei Q."/>
            <person name="Fang M."/>
            <person name="Yu H."/>
            <person name="Zhu C."/>
            <person name="Cai Y."/>
            <person name="He Y."/>
            <person name="Gan X."/>
            <person name="Zeng H."/>
            <person name="Yu D."/>
            <person name="Zhu Y."/>
            <person name="Jiang H."/>
            <person name="Qiu Q."/>
            <person name="Yang H."/>
            <person name="Zhang Y.E."/>
            <person name="Wang W."/>
            <person name="Zhu M."/>
            <person name="He S."/>
            <person name="Zhang G."/>
        </authorList>
    </citation>
    <scope>NUCLEOTIDE SEQUENCE</scope>
    <source>
        <strain evidence="7">Pddl_001</strain>
    </source>
</reference>
<dbReference type="PANTHER" id="PTHR25462">
    <property type="entry name" value="BONUS, ISOFORM C-RELATED"/>
    <property type="match status" value="1"/>
</dbReference>
<dbReference type="PROSITE" id="PS50089">
    <property type="entry name" value="ZF_RING_2"/>
    <property type="match status" value="1"/>
</dbReference>
<keyword evidence="8" id="KW-1185">Reference proteome</keyword>
<dbReference type="InterPro" id="IPR013083">
    <property type="entry name" value="Znf_RING/FYVE/PHD"/>
</dbReference>
<dbReference type="PROSITE" id="PS00518">
    <property type="entry name" value="ZF_RING_1"/>
    <property type="match status" value="1"/>
</dbReference>
<feature type="domain" description="RING-type" evidence="5">
    <location>
        <begin position="10"/>
        <end position="57"/>
    </location>
</feature>
<feature type="domain" description="B box-type" evidence="6">
    <location>
        <begin position="97"/>
        <end position="138"/>
    </location>
</feature>
<dbReference type="InterPro" id="IPR017907">
    <property type="entry name" value="Znf_RING_CS"/>
</dbReference>
<dbReference type="InterPro" id="IPR027370">
    <property type="entry name" value="Znf-RING_euk"/>
</dbReference>
<organism evidence="7 8">
    <name type="scientific">Polyodon spathula</name>
    <name type="common">North American paddlefish</name>
    <name type="synonym">Squalus spathula</name>
    <dbReference type="NCBI Taxonomy" id="7913"/>
    <lineage>
        <taxon>Eukaryota</taxon>
        <taxon>Metazoa</taxon>
        <taxon>Chordata</taxon>
        <taxon>Craniata</taxon>
        <taxon>Vertebrata</taxon>
        <taxon>Euteleostomi</taxon>
        <taxon>Actinopterygii</taxon>
        <taxon>Chondrostei</taxon>
        <taxon>Acipenseriformes</taxon>
        <taxon>Polyodontidae</taxon>
        <taxon>Polyodon</taxon>
    </lineage>
</organism>
<dbReference type="Gene3D" id="3.30.40.10">
    <property type="entry name" value="Zinc/RING finger domain, C3HC4 (zinc finger)"/>
    <property type="match status" value="1"/>
</dbReference>
<name>A0ABS2Y952_POLSP</name>
<dbReference type="SUPFAM" id="SSF57845">
    <property type="entry name" value="B-box zinc-binding domain"/>
    <property type="match status" value="1"/>
</dbReference>
<dbReference type="InterPro" id="IPR047153">
    <property type="entry name" value="TRIM45/56/19-like"/>
</dbReference>
<dbReference type="Proteomes" id="UP001166093">
    <property type="component" value="Unassembled WGS sequence"/>
</dbReference>